<keyword evidence="3" id="KW-1185">Reference proteome</keyword>
<evidence type="ECO:0000313" key="3">
    <source>
        <dbReference type="Proteomes" id="UP000557566"/>
    </source>
</evidence>
<comment type="caution">
    <text evidence="2">The sequence shown here is derived from an EMBL/GenBank/DDBJ whole genome shotgun (WGS) entry which is preliminary data.</text>
</comment>
<gene>
    <name evidence="2" type="ORF">G6O67_004736</name>
</gene>
<dbReference type="AlphaFoldDB" id="A0A8H4PQ17"/>
<proteinExistence type="predicted"/>
<name>A0A8H4PQ17_9HYPO</name>
<sequence>MMPARTMTIATAAARVAAASRAGLVGRGVALSTSARLGLKESSSQTDVDYEKHKQDSLNKQRKGSGHWKPELASDSEEAVKADRAGHDGDVASLQEKTKRVAEESSKAGTSVRDGM</sequence>
<feature type="compositionally biased region" description="Basic and acidic residues" evidence="1">
    <location>
        <begin position="68"/>
        <end position="106"/>
    </location>
</feature>
<evidence type="ECO:0000256" key="1">
    <source>
        <dbReference type="SAM" id="MobiDB-lite"/>
    </source>
</evidence>
<protein>
    <recommendedName>
        <fullName evidence="4">Mitochondrial carrier protein PET8</fullName>
    </recommendedName>
</protein>
<dbReference type="Proteomes" id="UP000557566">
    <property type="component" value="Unassembled WGS sequence"/>
</dbReference>
<accession>A0A8H4PQ17</accession>
<dbReference type="OrthoDB" id="529205at2759"/>
<evidence type="ECO:0000313" key="2">
    <source>
        <dbReference type="EMBL" id="KAF4508343.1"/>
    </source>
</evidence>
<organism evidence="2 3">
    <name type="scientific">Ophiocordyceps sinensis</name>
    <dbReference type="NCBI Taxonomy" id="72228"/>
    <lineage>
        <taxon>Eukaryota</taxon>
        <taxon>Fungi</taxon>
        <taxon>Dikarya</taxon>
        <taxon>Ascomycota</taxon>
        <taxon>Pezizomycotina</taxon>
        <taxon>Sordariomycetes</taxon>
        <taxon>Hypocreomycetidae</taxon>
        <taxon>Hypocreales</taxon>
        <taxon>Ophiocordycipitaceae</taxon>
        <taxon>Ophiocordyceps</taxon>
    </lineage>
</organism>
<feature type="region of interest" description="Disordered" evidence="1">
    <location>
        <begin position="39"/>
        <end position="116"/>
    </location>
</feature>
<reference evidence="2 3" key="1">
    <citation type="journal article" date="2020" name="Genome Biol. Evol.">
        <title>A new high-quality draft genome assembly of the Chinese cordyceps Ophiocordyceps sinensis.</title>
        <authorList>
            <person name="Shu R."/>
            <person name="Zhang J."/>
            <person name="Meng Q."/>
            <person name="Zhang H."/>
            <person name="Zhou G."/>
            <person name="Li M."/>
            <person name="Wu P."/>
            <person name="Zhao Y."/>
            <person name="Chen C."/>
            <person name="Qin Q."/>
        </authorList>
    </citation>
    <scope>NUCLEOTIDE SEQUENCE [LARGE SCALE GENOMIC DNA]</scope>
    <source>
        <strain evidence="2 3">IOZ07</strain>
    </source>
</reference>
<feature type="compositionally biased region" description="Basic and acidic residues" evidence="1">
    <location>
        <begin position="49"/>
        <end position="59"/>
    </location>
</feature>
<dbReference type="EMBL" id="JAAVMX010000005">
    <property type="protein sequence ID" value="KAF4508343.1"/>
    <property type="molecule type" value="Genomic_DNA"/>
</dbReference>
<evidence type="ECO:0008006" key="4">
    <source>
        <dbReference type="Google" id="ProtNLM"/>
    </source>
</evidence>